<dbReference type="InterPro" id="IPR008278">
    <property type="entry name" value="4-PPantetheinyl_Trfase_dom"/>
</dbReference>
<keyword evidence="2 5" id="KW-0808">Transferase</keyword>
<proteinExistence type="inferred from homology"/>
<dbReference type="Gene3D" id="3.90.470.20">
    <property type="entry name" value="4'-phosphopantetheinyl transferase domain"/>
    <property type="match status" value="2"/>
</dbReference>
<dbReference type="EMBL" id="CP000001">
    <property type="protein sequence ID" value="AAU18529.1"/>
    <property type="molecule type" value="Genomic_DNA"/>
</dbReference>
<gene>
    <name evidence="5" type="primary">ffp</name>
    <name evidence="5" type="ordered locus">BCE33L1719</name>
</gene>
<evidence type="ECO:0000256" key="2">
    <source>
        <dbReference type="ARBA" id="ARBA00022679"/>
    </source>
</evidence>
<evidence type="ECO:0000313" key="5">
    <source>
        <dbReference type="EMBL" id="AAU18529.1"/>
    </source>
</evidence>
<evidence type="ECO:0000256" key="1">
    <source>
        <dbReference type="ARBA" id="ARBA00010990"/>
    </source>
</evidence>
<dbReference type="PANTHER" id="PTHR12215">
    <property type="entry name" value="PHOSPHOPANTETHEINE TRANSFERASE"/>
    <property type="match status" value="1"/>
</dbReference>
<dbReference type="InterPro" id="IPR055066">
    <property type="entry name" value="AASDHPPT_N"/>
</dbReference>
<dbReference type="SUPFAM" id="SSF56214">
    <property type="entry name" value="4'-phosphopantetheinyl transferase"/>
    <property type="match status" value="2"/>
</dbReference>
<dbReference type="InterPro" id="IPR037143">
    <property type="entry name" value="4-PPantetheinyl_Trfase_dom_sf"/>
</dbReference>
<dbReference type="Pfam" id="PF22624">
    <property type="entry name" value="AASDHPPT_N"/>
    <property type="match status" value="1"/>
</dbReference>
<evidence type="ECO:0000313" key="6">
    <source>
        <dbReference type="Proteomes" id="UP000002612"/>
    </source>
</evidence>
<protein>
    <submittedName>
        <fullName evidence="5">4'-phosphopantetheinyl transferase</fullName>
        <ecNumber evidence="5">2.7.8.-</ecNumber>
    </submittedName>
</protein>
<dbReference type="GO" id="GO:0005829">
    <property type="term" value="C:cytosol"/>
    <property type="evidence" value="ECO:0007669"/>
    <property type="project" value="TreeGrafter"/>
</dbReference>
<accession>Q63CQ3</accession>
<dbReference type="KEGG" id="bcz:BCE33L1719"/>
<reference evidence="6" key="1">
    <citation type="journal article" date="2006" name="J. Bacteriol.">
        <title>Pathogenomic sequence analysis of Bacillus cereus and Bacillus thuringiensis isolates closely related to Bacillus anthracis.</title>
        <authorList>
            <person name="Han C.S."/>
            <person name="Xie G."/>
            <person name="Challacombe J.F."/>
            <person name="Altherr M.R."/>
            <person name="Bhotika S.S."/>
            <person name="Brown N."/>
            <person name="Bruce D."/>
            <person name="Campbell C.S."/>
            <person name="Campbell M.L."/>
            <person name="Chen J."/>
            <person name="Chertkov O."/>
            <person name="Cleland C."/>
            <person name="Dimitrijevic M."/>
            <person name="Doggett N.A."/>
            <person name="Fawcett J.J."/>
            <person name="Glavina T."/>
            <person name="Goodwin L.A."/>
            <person name="Green L.D."/>
            <person name="Hill K.K."/>
            <person name="Hitchcock P."/>
            <person name="Jackson P.J."/>
            <person name="Keim P."/>
            <person name="Kewalramani A.R."/>
            <person name="Longmire J."/>
            <person name="Lucas S."/>
            <person name="Malfatti S."/>
            <person name="McMurry K."/>
            <person name="Meincke L.J."/>
            <person name="Misra M."/>
            <person name="Moseman B.L."/>
            <person name="Mundt M."/>
            <person name="Munk A.C."/>
            <person name="Okinaka R.T."/>
            <person name="Parson-Quintana B."/>
            <person name="Reilly L.P."/>
            <person name="Richardson P."/>
            <person name="Robinson D.L."/>
            <person name="Rubin E."/>
            <person name="Saunders E."/>
            <person name="Tapia R."/>
            <person name="Tesmer J.G."/>
            <person name="Thayer N."/>
            <person name="Thompson L.S."/>
            <person name="Tice H."/>
            <person name="Ticknor L.O."/>
            <person name="Wills P.L."/>
            <person name="Brettin T.S."/>
            <person name="Gilna P."/>
        </authorList>
    </citation>
    <scope>NUCLEOTIDE SEQUENCE [LARGE SCALE GENOMIC DNA]</scope>
    <source>
        <strain evidence="6">ZK / E33L</strain>
    </source>
</reference>
<dbReference type="GO" id="GO:0000287">
    <property type="term" value="F:magnesium ion binding"/>
    <property type="evidence" value="ECO:0007669"/>
    <property type="project" value="InterPro"/>
</dbReference>
<dbReference type="AlphaFoldDB" id="Q63CQ3"/>
<dbReference type="PANTHER" id="PTHR12215:SF10">
    <property type="entry name" value="L-AMINOADIPATE-SEMIALDEHYDE DEHYDROGENASE-PHOSPHOPANTETHEINYL TRANSFERASE"/>
    <property type="match status" value="1"/>
</dbReference>
<evidence type="ECO:0000259" key="4">
    <source>
        <dbReference type="Pfam" id="PF22624"/>
    </source>
</evidence>
<comment type="similarity">
    <text evidence="1">Belongs to the P-Pant transferase superfamily. Gsp/Sfp/HetI/AcpT family.</text>
</comment>
<dbReference type="GO" id="GO:0019878">
    <property type="term" value="P:lysine biosynthetic process via aminoadipic acid"/>
    <property type="evidence" value="ECO:0007669"/>
    <property type="project" value="TreeGrafter"/>
</dbReference>
<organism evidence="5 6">
    <name type="scientific">Bacillus cereus (strain ZK / E33L)</name>
    <dbReference type="NCBI Taxonomy" id="288681"/>
    <lineage>
        <taxon>Bacteria</taxon>
        <taxon>Bacillati</taxon>
        <taxon>Bacillota</taxon>
        <taxon>Bacilli</taxon>
        <taxon>Bacillales</taxon>
        <taxon>Bacillaceae</taxon>
        <taxon>Bacillus</taxon>
        <taxon>Bacillus cereus group</taxon>
    </lineage>
</organism>
<dbReference type="Proteomes" id="UP000002612">
    <property type="component" value="Chromosome"/>
</dbReference>
<dbReference type="Pfam" id="PF01648">
    <property type="entry name" value="ACPS"/>
    <property type="match status" value="1"/>
</dbReference>
<feature type="domain" description="4'-phosphopantetheinyl transferase N-terminal" evidence="4">
    <location>
        <begin position="17"/>
        <end position="100"/>
    </location>
</feature>
<feature type="domain" description="4'-phosphopantetheinyl transferase" evidence="3">
    <location>
        <begin position="107"/>
        <end position="208"/>
    </location>
</feature>
<dbReference type="EC" id="2.7.8.-" evidence="5"/>
<evidence type="ECO:0000259" key="3">
    <source>
        <dbReference type="Pfam" id="PF01648"/>
    </source>
</evidence>
<sequence>MLVLIEVFLINISKISENKMKKMESIISKDILNEIQLIKVKEERRRRITSAYFLQDLLSKKLGVPPANIEIMKNEYGKKRCSNDVNLHFNISHSGDWVAVGFSRFEIGIDIEEMLEFDFKEVIPFFVEEEQVYLNGLNKQKKMFQFYRMWTAKESYMKYTGLGFNLDLNSFSIPFQNYGEIKLSNPHFRDGPKVSSFLFDDKYYMSICSEKIENITLDYKHY</sequence>
<dbReference type="InterPro" id="IPR050559">
    <property type="entry name" value="P-Pant_transferase_sf"/>
</dbReference>
<name>Q63CQ3_BACCZ</name>
<dbReference type="GO" id="GO:0008897">
    <property type="term" value="F:holo-[acyl-carrier-protein] synthase activity"/>
    <property type="evidence" value="ECO:0007669"/>
    <property type="project" value="InterPro"/>
</dbReference>